<dbReference type="Proteomes" id="UP000318578">
    <property type="component" value="Unassembled WGS sequence"/>
</dbReference>
<dbReference type="PANTHER" id="PTHR24305">
    <property type="entry name" value="CYTOCHROME P450"/>
    <property type="match status" value="1"/>
</dbReference>
<dbReference type="GO" id="GO:0016705">
    <property type="term" value="F:oxidoreductase activity, acting on paired donors, with incorporation or reduction of molecular oxygen"/>
    <property type="evidence" value="ECO:0007669"/>
    <property type="project" value="InterPro"/>
</dbReference>
<keyword evidence="3" id="KW-1185">Reference proteome</keyword>
<comment type="caution">
    <text evidence="2">The sequence shown here is derived from an EMBL/GenBank/DDBJ whole genome shotgun (WGS) entry which is preliminary data.</text>
</comment>
<dbReference type="GO" id="GO:0004497">
    <property type="term" value="F:monooxygenase activity"/>
    <property type="evidence" value="ECO:0007669"/>
    <property type="project" value="InterPro"/>
</dbReference>
<dbReference type="InterPro" id="IPR050121">
    <property type="entry name" value="Cytochrome_P450_monoxygenase"/>
</dbReference>
<evidence type="ECO:0000313" key="3">
    <source>
        <dbReference type="Proteomes" id="UP000318578"/>
    </source>
</evidence>
<dbReference type="InterPro" id="IPR001128">
    <property type="entry name" value="Cyt_P450"/>
</dbReference>
<dbReference type="GO" id="GO:0020037">
    <property type="term" value="F:heme binding"/>
    <property type="evidence" value="ECO:0007669"/>
    <property type="project" value="InterPro"/>
</dbReference>
<protein>
    <submittedName>
        <fullName evidence="2">Cytochrome P450</fullName>
    </submittedName>
</protein>
<evidence type="ECO:0000256" key="1">
    <source>
        <dbReference type="ARBA" id="ARBA00010617"/>
    </source>
</evidence>
<evidence type="ECO:0000313" key="2">
    <source>
        <dbReference type="EMBL" id="TVT20243.1"/>
    </source>
</evidence>
<dbReference type="Gene3D" id="1.10.630.10">
    <property type="entry name" value="Cytochrome P450"/>
    <property type="match status" value="1"/>
</dbReference>
<dbReference type="SUPFAM" id="SSF48264">
    <property type="entry name" value="Cytochrome P450"/>
    <property type="match status" value="1"/>
</dbReference>
<sequence>MKVAATVLGPTLAGGVIKRRPKMMGLLEKMQADTNAVRLMQDLRSRYRAPLVELAVPGRSFALVLSADEVGRVLAESPEPFSPANLEKRAALEKFQPHGVLISKGGERARRRAFNEKALETPQPLHHLTPVVQAKIQEEVAALPAAGTLDWEQFAAVWWRIVRRVVLGDGARDDNTTTELLDRLRRSSNWAYLTPRHSGLQERVLARLRGHLTRAEAGSLAEVIAQTPQSDDDDPASQVGHWLFAFDAAAMVSFRALALLATHPQAREQALAETPPDLPHLRASVLDTVRLWPTTPAILRDITKEIDDLPAGTGLLVYTPFFHRDDQNLPYAHSFVPEIWLDGRAQQNPALVPFSAGPGECPARNLVLMVTSVLLAALLEKRDFLLTSGQKLGPAHALPSTLDNFGLTFSVRPRR</sequence>
<dbReference type="OrthoDB" id="7376058at2"/>
<dbReference type="PANTHER" id="PTHR24305:SF166">
    <property type="entry name" value="CYTOCHROME P450 12A4, MITOCHONDRIAL-RELATED"/>
    <property type="match status" value="1"/>
</dbReference>
<reference evidence="2 3" key="1">
    <citation type="submission" date="2019-07" db="EMBL/GenBank/DDBJ databases">
        <title>New species of Amycolatopsis and Streptomyces.</title>
        <authorList>
            <person name="Duangmal K."/>
            <person name="Teo W.F.A."/>
            <person name="Lipun K."/>
        </authorList>
    </citation>
    <scope>NUCLEOTIDE SEQUENCE [LARGE SCALE GENOMIC DNA]</scope>
    <source>
        <strain evidence="2 3">JCM 30562</strain>
    </source>
</reference>
<proteinExistence type="inferred from homology"/>
<gene>
    <name evidence="2" type="ORF">FNH06_21450</name>
</gene>
<dbReference type="GO" id="GO:0005506">
    <property type="term" value="F:iron ion binding"/>
    <property type="evidence" value="ECO:0007669"/>
    <property type="project" value="InterPro"/>
</dbReference>
<comment type="similarity">
    <text evidence="1">Belongs to the cytochrome P450 family.</text>
</comment>
<dbReference type="EMBL" id="VJZA01000038">
    <property type="protein sequence ID" value="TVT20243.1"/>
    <property type="molecule type" value="Genomic_DNA"/>
</dbReference>
<dbReference type="AlphaFoldDB" id="A0A558A7K6"/>
<organism evidence="2 3">
    <name type="scientific">Amycolatopsis acidiphila</name>
    <dbReference type="NCBI Taxonomy" id="715473"/>
    <lineage>
        <taxon>Bacteria</taxon>
        <taxon>Bacillati</taxon>
        <taxon>Actinomycetota</taxon>
        <taxon>Actinomycetes</taxon>
        <taxon>Pseudonocardiales</taxon>
        <taxon>Pseudonocardiaceae</taxon>
        <taxon>Amycolatopsis</taxon>
    </lineage>
</organism>
<dbReference type="InterPro" id="IPR036396">
    <property type="entry name" value="Cyt_P450_sf"/>
</dbReference>
<accession>A0A558A7K6</accession>
<dbReference type="Pfam" id="PF00067">
    <property type="entry name" value="p450"/>
    <property type="match status" value="1"/>
</dbReference>
<name>A0A558A7K6_9PSEU</name>